<protein>
    <submittedName>
        <fullName evidence="1">Uncharacterized protein</fullName>
    </submittedName>
</protein>
<keyword evidence="2" id="KW-1185">Reference proteome</keyword>
<name>A0ACB8ZMI7_CICIN</name>
<comment type="caution">
    <text evidence="1">The sequence shown here is derived from an EMBL/GenBank/DDBJ whole genome shotgun (WGS) entry which is preliminary data.</text>
</comment>
<sequence>MVTCREPCQELFPKIFVFGGDQKQLMRADQKAEVEKKKKRPDLVLLDETGGIALVTLFVHPSTVEILDAAVEDVIEHGNCFTSILWFQDAYKLLSLCPSVQSALKNNKALILWDSYVFRIIKHSF</sequence>
<reference evidence="2" key="1">
    <citation type="journal article" date="2022" name="Mol. Ecol. Resour.">
        <title>The genomes of chicory, endive, great burdock and yacon provide insights into Asteraceae palaeo-polyploidization history and plant inulin production.</title>
        <authorList>
            <person name="Fan W."/>
            <person name="Wang S."/>
            <person name="Wang H."/>
            <person name="Wang A."/>
            <person name="Jiang F."/>
            <person name="Liu H."/>
            <person name="Zhao H."/>
            <person name="Xu D."/>
            <person name="Zhang Y."/>
        </authorList>
    </citation>
    <scope>NUCLEOTIDE SEQUENCE [LARGE SCALE GENOMIC DNA]</scope>
    <source>
        <strain evidence="2">cv. Punajuju</strain>
    </source>
</reference>
<dbReference type="Proteomes" id="UP001055811">
    <property type="component" value="Linkage Group LG08"/>
</dbReference>
<dbReference type="EMBL" id="CM042016">
    <property type="protein sequence ID" value="KAI3698870.1"/>
    <property type="molecule type" value="Genomic_DNA"/>
</dbReference>
<evidence type="ECO:0000313" key="2">
    <source>
        <dbReference type="Proteomes" id="UP001055811"/>
    </source>
</evidence>
<organism evidence="1 2">
    <name type="scientific">Cichorium intybus</name>
    <name type="common">Chicory</name>
    <dbReference type="NCBI Taxonomy" id="13427"/>
    <lineage>
        <taxon>Eukaryota</taxon>
        <taxon>Viridiplantae</taxon>
        <taxon>Streptophyta</taxon>
        <taxon>Embryophyta</taxon>
        <taxon>Tracheophyta</taxon>
        <taxon>Spermatophyta</taxon>
        <taxon>Magnoliopsida</taxon>
        <taxon>eudicotyledons</taxon>
        <taxon>Gunneridae</taxon>
        <taxon>Pentapetalae</taxon>
        <taxon>asterids</taxon>
        <taxon>campanulids</taxon>
        <taxon>Asterales</taxon>
        <taxon>Asteraceae</taxon>
        <taxon>Cichorioideae</taxon>
        <taxon>Cichorieae</taxon>
        <taxon>Cichoriinae</taxon>
        <taxon>Cichorium</taxon>
    </lineage>
</organism>
<proteinExistence type="predicted"/>
<reference evidence="1 2" key="2">
    <citation type="journal article" date="2022" name="Mol. Ecol. Resour.">
        <title>The genomes of chicory, endive, great burdock and yacon provide insights into Asteraceae paleo-polyploidization history and plant inulin production.</title>
        <authorList>
            <person name="Fan W."/>
            <person name="Wang S."/>
            <person name="Wang H."/>
            <person name="Wang A."/>
            <person name="Jiang F."/>
            <person name="Liu H."/>
            <person name="Zhao H."/>
            <person name="Xu D."/>
            <person name="Zhang Y."/>
        </authorList>
    </citation>
    <scope>NUCLEOTIDE SEQUENCE [LARGE SCALE GENOMIC DNA]</scope>
    <source>
        <strain evidence="2">cv. Punajuju</strain>
        <tissue evidence="1">Leaves</tissue>
    </source>
</reference>
<gene>
    <name evidence="1" type="ORF">L2E82_42750</name>
</gene>
<evidence type="ECO:0000313" key="1">
    <source>
        <dbReference type="EMBL" id="KAI3698870.1"/>
    </source>
</evidence>
<accession>A0ACB8ZMI7</accession>